<evidence type="ECO:0000256" key="1">
    <source>
        <dbReference type="ARBA" id="ARBA00023180"/>
    </source>
</evidence>
<dbReference type="Proteomes" id="UP000265040">
    <property type="component" value="Chromosome 11"/>
</dbReference>
<keyword evidence="3" id="KW-1133">Transmembrane helix</keyword>
<dbReference type="InterPro" id="IPR050208">
    <property type="entry name" value="MHC_class-I_related"/>
</dbReference>
<accession>A0A3Q1JFZ8</accession>
<dbReference type="Pfam" id="PF07654">
    <property type="entry name" value="C1-set"/>
    <property type="match status" value="1"/>
</dbReference>
<dbReference type="Ensembl" id="ENSATET00000030000.3">
    <property type="protein sequence ID" value="ENSATEP00000029553.3"/>
    <property type="gene ID" value="ENSATEG00000028455.2"/>
</dbReference>
<dbReference type="InterPro" id="IPR037055">
    <property type="entry name" value="MHC_I-like_Ag-recog_sf"/>
</dbReference>
<feature type="transmembrane region" description="Helical" evidence="3">
    <location>
        <begin position="304"/>
        <end position="326"/>
    </location>
</feature>
<dbReference type="PRINTS" id="PR01638">
    <property type="entry name" value="MHCCLASSI"/>
</dbReference>
<dbReference type="Gene3D" id="3.30.500.10">
    <property type="entry name" value="MHC class I-like antigen recognition-like"/>
    <property type="match status" value="1"/>
</dbReference>
<dbReference type="STRING" id="64144.ENSATEP00000029553"/>
<dbReference type="AlphaFoldDB" id="A0A3Q1JFZ8"/>
<dbReference type="FunFam" id="2.60.40.10:FF:000943">
    <property type="entry name" value="Classical MHC class I molecule, alpha-chain"/>
    <property type="match status" value="1"/>
</dbReference>
<dbReference type="PANTHER" id="PTHR16675:SF237">
    <property type="entry name" value="MHC CLASS I ANTIGEN TRANSCRIPT VARIANT 1-RELATED"/>
    <property type="match status" value="1"/>
</dbReference>
<dbReference type="GO" id="GO:0006955">
    <property type="term" value="P:immune response"/>
    <property type="evidence" value="ECO:0007669"/>
    <property type="project" value="TreeGrafter"/>
</dbReference>
<name>A0A3Q1JFZ8_ANATE</name>
<evidence type="ECO:0000256" key="2">
    <source>
        <dbReference type="RuleBase" id="RU004439"/>
    </source>
</evidence>
<dbReference type="GO" id="GO:0009897">
    <property type="term" value="C:external side of plasma membrane"/>
    <property type="evidence" value="ECO:0007669"/>
    <property type="project" value="TreeGrafter"/>
</dbReference>
<dbReference type="InterPro" id="IPR011161">
    <property type="entry name" value="MHC_I-like_Ag-recog"/>
</dbReference>
<dbReference type="InterPro" id="IPR003597">
    <property type="entry name" value="Ig_C1-set"/>
</dbReference>
<dbReference type="Pfam" id="PF00129">
    <property type="entry name" value="MHC_I"/>
    <property type="match status" value="1"/>
</dbReference>
<feature type="chain" id="PRO_5043534407" description="Ig-like domain-containing protein" evidence="4">
    <location>
        <begin position="17"/>
        <end position="353"/>
    </location>
</feature>
<dbReference type="PROSITE" id="PS50835">
    <property type="entry name" value="IG_LIKE"/>
    <property type="match status" value="1"/>
</dbReference>
<dbReference type="GeneTree" id="ENSGT01120000271828"/>
<reference evidence="6" key="2">
    <citation type="submission" date="2025-08" db="UniProtKB">
        <authorList>
            <consortium name="Ensembl"/>
        </authorList>
    </citation>
    <scope>IDENTIFICATION</scope>
</reference>
<dbReference type="InterPro" id="IPR007110">
    <property type="entry name" value="Ig-like_dom"/>
</dbReference>
<dbReference type="GO" id="GO:0005615">
    <property type="term" value="C:extracellular space"/>
    <property type="evidence" value="ECO:0007669"/>
    <property type="project" value="TreeGrafter"/>
</dbReference>
<reference evidence="6" key="1">
    <citation type="submission" date="2021-04" db="EMBL/GenBank/DDBJ databases">
        <authorList>
            <consortium name="Wellcome Sanger Institute Data Sharing"/>
        </authorList>
    </citation>
    <scope>NUCLEOTIDE SEQUENCE [LARGE SCALE GENOMIC DNA]</scope>
</reference>
<dbReference type="PANTHER" id="PTHR16675">
    <property type="entry name" value="MHC CLASS I-RELATED"/>
    <property type="match status" value="1"/>
</dbReference>
<keyword evidence="1" id="KW-0325">Glycoprotein</keyword>
<dbReference type="Gene3D" id="2.60.40.10">
    <property type="entry name" value="Immunoglobulins"/>
    <property type="match status" value="1"/>
</dbReference>
<dbReference type="SUPFAM" id="SSF54452">
    <property type="entry name" value="MHC antigen-recognition domain"/>
    <property type="match status" value="1"/>
</dbReference>
<protein>
    <recommendedName>
        <fullName evidence="5">Ig-like domain-containing protein</fullName>
    </recommendedName>
</protein>
<evidence type="ECO:0000256" key="4">
    <source>
        <dbReference type="SAM" id="SignalP"/>
    </source>
</evidence>
<dbReference type="InterPro" id="IPR013783">
    <property type="entry name" value="Ig-like_fold"/>
</dbReference>
<sequence>MRNTLLLLLFCHVSLSVKHSWKFLFTTSTGISNLPDFMGTVQVDDIVVGYCDSNKGIEAKHPRWNNLFNDNPEILEEYTQECFYKRPNLYKARLEDIMQHLNHSGGVHVLQSIQGCEWNKNTGECVGFYQYGYDGEDFISLDLKKLTWIALKRQAVSITQIWDADKNRIRRNKIYFTEIYPDWLKKYLSYENSSLMRDTVLPSVSLLQKTPSSPVSCHATGFYPDRVLMFWRKDGEEIHEDVDHGEILPNHDGTFQMRVDLNISSVKPEDWSRYDCVFQFSDVKKDVITKLDKAKIRTNRESTAAVIGVVAGLLHLLVCITGLFIWRKKKNNGFRAANTSDSSSSNRQTSDPH</sequence>
<keyword evidence="3" id="KW-0472">Membrane</keyword>
<dbReference type="SUPFAM" id="SSF48726">
    <property type="entry name" value="Immunoglobulin"/>
    <property type="match status" value="1"/>
</dbReference>
<dbReference type="InterPro" id="IPR001039">
    <property type="entry name" value="MHC_I_a_a1/a2"/>
</dbReference>
<evidence type="ECO:0000256" key="3">
    <source>
        <dbReference type="SAM" id="Phobius"/>
    </source>
</evidence>
<keyword evidence="4" id="KW-0732">Signal</keyword>
<evidence type="ECO:0000313" key="6">
    <source>
        <dbReference type="Ensembl" id="ENSATEP00000029553.3"/>
    </source>
</evidence>
<evidence type="ECO:0000259" key="5">
    <source>
        <dbReference type="PROSITE" id="PS50835"/>
    </source>
</evidence>
<organism evidence="6 7">
    <name type="scientific">Anabas testudineus</name>
    <name type="common">Climbing perch</name>
    <name type="synonym">Anthias testudineus</name>
    <dbReference type="NCBI Taxonomy" id="64144"/>
    <lineage>
        <taxon>Eukaryota</taxon>
        <taxon>Metazoa</taxon>
        <taxon>Chordata</taxon>
        <taxon>Craniata</taxon>
        <taxon>Vertebrata</taxon>
        <taxon>Euteleostomi</taxon>
        <taxon>Actinopterygii</taxon>
        <taxon>Neopterygii</taxon>
        <taxon>Teleostei</taxon>
        <taxon>Neoteleostei</taxon>
        <taxon>Acanthomorphata</taxon>
        <taxon>Anabantaria</taxon>
        <taxon>Anabantiformes</taxon>
        <taxon>Anabantoidei</taxon>
        <taxon>Anabantidae</taxon>
        <taxon>Anabas</taxon>
    </lineage>
</organism>
<comment type="similarity">
    <text evidence="2">Belongs to the MHC class I family.</text>
</comment>
<keyword evidence="7" id="KW-1185">Reference proteome</keyword>
<feature type="domain" description="Ig-like" evidence="5">
    <location>
        <begin position="202"/>
        <end position="289"/>
    </location>
</feature>
<proteinExistence type="inferred from homology"/>
<reference evidence="6" key="3">
    <citation type="submission" date="2025-09" db="UniProtKB">
        <authorList>
            <consortium name="Ensembl"/>
        </authorList>
    </citation>
    <scope>IDENTIFICATION</scope>
</reference>
<dbReference type="InterPro" id="IPR036179">
    <property type="entry name" value="Ig-like_dom_sf"/>
</dbReference>
<evidence type="ECO:0000313" key="7">
    <source>
        <dbReference type="Proteomes" id="UP000265040"/>
    </source>
</evidence>
<dbReference type="InterPro" id="IPR011162">
    <property type="entry name" value="MHC_I/II-like_Ag-recog"/>
</dbReference>
<feature type="signal peptide" evidence="4">
    <location>
        <begin position="1"/>
        <end position="16"/>
    </location>
</feature>
<keyword evidence="3" id="KW-0812">Transmembrane</keyword>
<dbReference type="SMART" id="SM00407">
    <property type="entry name" value="IGc1"/>
    <property type="match status" value="1"/>
</dbReference>